<reference evidence="2" key="1">
    <citation type="submission" date="2021-02" db="EMBL/GenBank/DDBJ databases">
        <authorList>
            <person name="Dougan E. K."/>
            <person name="Rhodes N."/>
            <person name="Thang M."/>
            <person name="Chan C."/>
        </authorList>
    </citation>
    <scope>NUCLEOTIDE SEQUENCE</scope>
</reference>
<comment type="caution">
    <text evidence="2">The sequence shown here is derived from an EMBL/GenBank/DDBJ whole genome shotgun (WGS) entry which is preliminary data.</text>
</comment>
<name>A0A813IL69_POLGL</name>
<dbReference type="Gene3D" id="3.40.50.150">
    <property type="entry name" value="Vaccinia Virus protein VP39"/>
    <property type="match status" value="1"/>
</dbReference>
<proteinExistence type="predicted"/>
<evidence type="ECO:0000313" key="2">
    <source>
        <dbReference type="EMBL" id="CAE8651992.1"/>
    </source>
</evidence>
<evidence type="ECO:0000313" key="3">
    <source>
        <dbReference type="Proteomes" id="UP000626109"/>
    </source>
</evidence>
<dbReference type="SUPFAM" id="SSF53335">
    <property type="entry name" value="S-adenosyl-L-methionine-dependent methyltransferases"/>
    <property type="match status" value="1"/>
</dbReference>
<dbReference type="AlphaFoldDB" id="A0A813IL69"/>
<dbReference type="Proteomes" id="UP000626109">
    <property type="component" value="Unassembled WGS sequence"/>
</dbReference>
<dbReference type="InterPro" id="IPR029063">
    <property type="entry name" value="SAM-dependent_MTases_sf"/>
</dbReference>
<gene>
    <name evidence="2" type="ORF">PGLA2088_LOCUS9391</name>
</gene>
<feature type="non-terminal residue" evidence="2">
    <location>
        <position position="1"/>
    </location>
</feature>
<protein>
    <recommendedName>
        <fullName evidence="1">Methyltransferase FkbM domain-containing protein</fullName>
    </recommendedName>
</protein>
<dbReference type="NCBIfam" id="TIGR01444">
    <property type="entry name" value="fkbM_fam"/>
    <property type="match status" value="1"/>
</dbReference>
<evidence type="ECO:0000259" key="1">
    <source>
        <dbReference type="Pfam" id="PF05050"/>
    </source>
</evidence>
<accession>A0A813IL69</accession>
<sequence>ASAQESVLMHVAWSVEKDDATVGGGRSDCPLGLLAARLLMIEVRSAKQTNADNSNTLLWLGNLLREMLFGVLWQDIVRSGWPLFALLHRFASQPFGWSLDSSQGYGESCALSGELHHVAAEGPPDEAAGWVQQRLLRSLGGFAAAAALQTSELCGILLGLTSVRLWATLADRADLFVMESALGQKGPPSWAAARYFLRRLRHDFAGSAGAVEPFLRSVLLRALQSHAADSGSGQSPGQQLFSCWDVGAAPFDDQFLLRGSQEVWQLCLELGSRRVRAFEPSAKGHARLLAAASEMPSGHVSSLQVDRMALSSAPGESHLNRGGQSTGSIGHKGCGLWMNDAECTDPSTWEAVPVSTVDLLLGPDQQIDVLKIDVEGLEWEVLQGAQSALTTGRIGLLILEYGDKWSPQIALSCKHFHSAFHSNPSDWPQEPTLRGVTRFLGSLGYDGYFIGTQTPVPISGDMWHDVYEVCRAPHRICYHGVGQICWLDVAFVHRSHPLARAVSEGVRWQSFDSG</sequence>
<dbReference type="Pfam" id="PF05050">
    <property type="entry name" value="Methyltransf_21"/>
    <property type="match status" value="1"/>
</dbReference>
<organism evidence="2 3">
    <name type="scientific">Polarella glacialis</name>
    <name type="common">Dinoflagellate</name>
    <dbReference type="NCBI Taxonomy" id="89957"/>
    <lineage>
        <taxon>Eukaryota</taxon>
        <taxon>Sar</taxon>
        <taxon>Alveolata</taxon>
        <taxon>Dinophyceae</taxon>
        <taxon>Suessiales</taxon>
        <taxon>Suessiaceae</taxon>
        <taxon>Polarella</taxon>
    </lineage>
</organism>
<dbReference type="InterPro" id="IPR006342">
    <property type="entry name" value="FkbM_mtfrase"/>
</dbReference>
<feature type="domain" description="Methyltransferase FkbM" evidence="1">
    <location>
        <begin position="264"/>
        <end position="417"/>
    </location>
</feature>
<dbReference type="EMBL" id="CAJNNW010010387">
    <property type="protein sequence ID" value="CAE8651992.1"/>
    <property type="molecule type" value="Genomic_DNA"/>
</dbReference>